<evidence type="ECO:0000256" key="1">
    <source>
        <dbReference type="SAM" id="Phobius"/>
    </source>
</evidence>
<dbReference type="STRING" id="282199.GCA_001049735_01016"/>
<proteinExistence type="predicted"/>
<protein>
    <submittedName>
        <fullName evidence="2">Cbb3-type cytochrome oxidase, subunit 3</fullName>
    </submittedName>
</protein>
<keyword evidence="1" id="KW-1133">Transmembrane helix</keyword>
<dbReference type="CDD" id="cd01324">
    <property type="entry name" value="cbb3_Oxidase_CcoQ"/>
    <property type="match status" value="1"/>
</dbReference>
<keyword evidence="1" id="KW-0812">Transmembrane</keyword>
<dbReference type="RefSeq" id="WP_048598407.1">
    <property type="nucleotide sequence ID" value="NZ_CBFHGK010000008.1"/>
</dbReference>
<evidence type="ECO:0000313" key="3">
    <source>
        <dbReference type="Proteomes" id="UP000048949"/>
    </source>
</evidence>
<dbReference type="InterPro" id="IPR008621">
    <property type="entry name" value="Cbb3-typ_cyt_oxidase_comp"/>
</dbReference>
<gene>
    <name evidence="2" type="ORF">NIG5292_01017</name>
</gene>
<dbReference type="EMBL" id="CVQV01000005">
    <property type="protein sequence ID" value="CRK74976.1"/>
    <property type="molecule type" value="Genomic_DNA"/>
</dbReference>
<feature type="transmembrane region" description="Helical" evidence="1">
    <location>
        <begin position="14"/>
        <end position="32"/>
    </location>
</feature>
<dbReference type="OrthoDB" id="9801588at2"/>
<sequence length="78" mass="8591">MDTYSLLRQIADSWVLLAMFVFFIGTGIWAFLPSQRSARTEASMIPFRNDDSAKTCSGTCETCKCNAAALNAKGQFDV</sequence>
<name>A0A0U1NJP6_9RHOB</name>
<keyword evidence="1" id="KW-0472">Membrane</keyword>
<dbReference type="Proteomes" id="UP000048949">
    <property type="component" value="Unassembled WGS sequence"/>
</dbReference>
<dbReference type="AlphaFoldDB" id="A0A0U1NJP6"/>
<keyword evidence="3" id="KW-1185">Reference proteome</keyword>
<reference evidence="2 3" key="1">
    <citation type="submission" date="2015-04" db="EMBL/GenBank/DDBJ databases">
        <authorList>
            <person name="Syromyatnikov M.Y."/>
            <person name="Popov V.N."/>
        </authorList>
    </citation>
    <scope>NUCLEOTIDE SEQUENCE [LARGE SCALE GENOMIC DNA]</scope>
    <source>
        <strain evidence="2 3">CECT 5292</strain>
    </source>
</reference>
<organism evidence="2 3">
    <name type="scientific">Nereida ignava</name>
    <dbReference type="NCBI Taxonomy" id="282199"/>
    <lineage>
        <taxon>Bacteria</taxon>
        <taxon>Pseudomonadati</taxon>
        <taxon>Pseudomonadota</taxon>
        <taxon>Alphaproteobacteria</taxon>
        <taxon>Rhodobacterales</taxon>
        <taxon>Roseobacteraceae</taxon>
        <taxon>Nereida</taxon>
    </lineage>
</organism>
<accession>A0A0U1NJP6</accession>
<evidence type="ECO:0000313" key="2">
    <source>
        <dbReference type="EMBL" id="CRK74976.1"/>
    </source>
</evidence>
<dbReference type="Pfam" id="PF05545">
    <property type="entry name" value="FixQ"/>
    <property type="match status" value="1"/>
</dbReference>